<name>A0ABD2JJT6_HETSC</name>
<feature type="region of interest" description="Disordered" evidence="1">
    <location>
        <begin position="299"/>
        <end position="329"/>
    </location>
</feature>
<organism evidence="2 3">
    <name type="scientific">Heterodera schachtii</name>
    <name type="common">Sugarbeet cyst nematode worm</name>
    <name type="synonym">Tylenchus schachtii</name>
    <dbReference type="NCBI Taxonomy" id="97005"/>
    <lineage>
        <taxon>Eukaryota</taxon>
        <taxon>Metazoa</taxon>
        <taxon>Ecdysozoa</taxon>
        <taxon>Nematoda</taxon>
        <taxon>Chromadorea</taxon>
        <taxon>Rhabditida</taxon>
        <taxon>Tylenchina</taxon>
        <taxon>Tylenchomorpha</taxon>
        <taxon>Tylenchoidea</taxon>
        <taxon>Heteroderidae</taxon>
        <taxon>Heteroderinae</taxon>
        <taxon>Heterodera</taxon>
    </lineage>
</organism>
<dbReference type="AlphaFoldDB" id="A0ABD2JJT6"/>
<keyword evidence="3" id="KW-1185">Reference proteome</keyword>
<evidence type="ECO:0000313" key="2">
    <source>
        <dbReference type="EMBL" id="KAL3090888.1"/>
    </source>
</evidence>
<comment type="caution">
    <text evidence="2">The sequence shown here is derived from an EMBL/GenBank/DDBJ whole genome shotgun (WGS) entry which is preliminary data.</text>
</comment>
<evidence type="ECO:0000313" key="3">
    <source>
        <dbReference type="Proteomes" id="UP001620645"/>
    </source>
</evidence>
<sequence length="438" mass="48283">MTATSTTIVSELEEEEKEQKIREIVVLPAPEIIDARQGTAARDANEAMEEMAKAMREKTRDCAKLISAHSAVIFTANFLQSRVVINDIGGQLAKLYDALEVKKAEEFEQRMDELASAGDERRGRKIAELREAFREWETLLARLDVELERVAGPNIQTELGETGREIQLVSSNKMFKGGSLLSYVQSSSYPLMFLEVVASFAVQECYEHVKRMFDSLAEFHKLGCDILLLARRPAAGGSGFLKLIGMPFRQMLNDSESMRQILQHRQSALSMAGIRALHIYTEFLCNDYTLELANNNNNNNNNNNINSTNSNNNKQSPANAAGETPTAEKKAIGEHSGCVLINRHGHILYSYLCTDSSDWPDVEVLLEQVRVNFNRRPSVAQRSENALLDDAPAAGAVLAGNSATGEKANGTAEVPPMAPSSTEGGEVAVHKRKCCCVM</sequence>
<accession>A0ABD2JJT6</accession>
<feature type="region of interest" description="Disordered" evidence="1">
    <location>
        <begin position="402"/>
        <end position="424"/>
    </location>
</feature>
<evidence type="ECO:0000256" key="1">
    <source>
        <dbReference type="SAM" id="MobiDB-lite"/>
    </source>
</evidence>
<gene>
    <name evidence="2" type="ORF">niasHS_007263</name>
</gene>
<dbReference type="Proteomes" id="UP001620645">
    <property type="component" value="Unassembled WGS sequence"/>
</dbReference>
<protein>
    <submittedName>
        <fullName evidence="2">Uncharacterized protein</fullName>
    </submittedName>
</protein>
<proteinExistence type="predicted"/>
<feature type="compositionally biased region" description="Low complexity" evidence="1">
    <location>
        <begin position="299"/>
        <end position="313"/>
    </location>
</feature>
<dbReference type="EMBL" id="JBICCN010000138">
    <property type="protein sequence ID" value="KAL3090888.1"/>
    <property type="molecule type" value="Genomic_DNA"/>
</dbReference>
<reference evidence="2 3" key="1">
    <citation type="submission" date="2024-10" db="EMBL/GenBank/DDBJ databases">
        <authorList>
            <person name="Kim D."/>
        </authorList>
    </citation>
    <scope>NUCLEOTIDE SEQUENCE [LARGE SCALE GENOMIC DNA]</scope>
    <source>
        <strain evidence="2">Taebaek</strain>
    </source>
</reference>